<dbReference type="EMBL" id="CP044205">
    <property type="protein sequence ID" value="QFY43175.1"/>
    <property type="molecule type" value="Genomic_DNA"/>
</dbReference>
<accession>A0A5Q0BH32</accession>
<feature type="domain" description="TssC1 C-terminal" evidence="1">
    <location>
        <begin position="1"/>
        <end position="56"/>
    </location>
</feature>
<keyword evidence="3" id="KW-1185">Reference proteome</keyword>
<dbReference type="InParanoid" id="A0A5Q0BH32"/>
<sequence length="66" mass="7503">MNKWISQYVADMDNLLPEVRSWRPLYQAEVVVENVEGETGRYRVGLKVGPHSNIGGSLYVFSGRYA</sequence>
<dbReference type="AlphaFoldDB" id="A0A5Q0BH32"/>
<dbReference type="RefSeq" id="WP_153249157.1">
    <property type="nucleotide sequence ID" value="NZ_CP044205.1"/>
</dbReference>
<dbReference type="KEGG" id="mmob:F6R98_11550"/>
<dbReference type="Proteomes" id="UP000325755">
    <property type="component" value="Chromosome"/>
</dbReference>
<evidence type="ECO:0000259" key="1">
    <source>
        <dbReference type="Pfam" id="PF18945"/>
    </source>
</evidence>
<organism evidence="2 3">
    <name type="scientific">Candidatus Methylospira mobilis</name>
    <dbReference type="NCBI Taxonomy" id="1808979"/>
    <lineage>
        <taxon>Bacteria</taxon>
        <taxon>Pseudomonadati</taxon>
        <taxon>Pseudomonadota</taxon>
        <taxon>Gammaproteobacteria</taxon>
        <taxon>Methylococcales</taxon>
        <taxon>Methylococcaceae</taxon>
        <taxon>Candidatus Methylospira</taxon>
    </lineage>
</organism>
<protein>
    <recommendedName>
        <fullName evidence="1">TssC1 C-terminal domain-containing protein</fullName>
    </recommendedName>
</protein>
<evidence type="ECO:0000313" key="3">
    <source>
        <dbReference type="Proteomes" id="UP000325755"/>
    </source>
</evidence>
<proteinExistence type="predicted"/>
<dbReference type="PANTHER" id="PTHR35565:SF1">
    <property type="entry name" value="TYPE VI SECRETION SYSTEM CONTRACTILE SHEATH LARGE SUBUNIT"/>
    <property type="match status" value="1"/>
</dbReference>
<reference evidence="2 3" key="1">
    <citation type="submission" date="2019-09" db="EMBL/GenBank/DDBJ databases">
        <title>Ecophysiology of the spiral-shaped methanotroph Methylospira mobilis as revealed by the complete genome sequence.</title>
        <authorList>
            <person name="Oshkin I.Y."/>
            <person name="Dedysh S.N."/>
            <person name="Miroshnikov K."/>
            <person name="Danilova O.V."/>
            <person name="Hakobyan A."/>
            <person name="Liesack W."/>
        </authorList>
    </citation>
    <scope>NUCLEOTIDE SEQUENCE [LARGE SCALE GENOMIC DNA]</scope>
    <source>
        <strain evidence="2 3">Shm1</strain>
    </source>
</reference>
<dbReference type="InterPro" id="IPR044032">
    <property type="entry name" value="TssC1_C"/>
</dbReference>
<dbReference type="PANTHER" id="PTHR35565">
    <property type="entry name" value="CYTOPLASMIC PROTEIN-RELATED"/>
    <property type="match status" value="1"/>
</dbReference>
<dbReference type="InterPro" id="IPR010269">
    <property type="entry name" value="T6SS_TssC-like"/>
</dbReference>
<name>A0A5Q0BH32_9GAMM</name>
<evidence type="ECO:0000313" key="2">
    <source>
        <dbReference type="EMBL" id="QFY43175.1"/>
    </source>
</evidence>
<gene>
    <name evidence="2" type="ORF">F6R98_11550</name>
</gene>
<dbReference type="Pfam" id="PF18945">
    <property type="entry name" value="VipB_2"/>
    <property type="match status" value="1"/>
</dbReference>